<dbReference type="OrthoDB" id="3748934at2"/>
<dbReference type="Proteomes" id="UP000307768">
    <property type="component" value="Unassembled WGS sequence"/>
</dbReference>
<dbReference type="EMBL" id="VDFQ02000002">
    <property type="protein sequence ID" value="KAA1423274.1"/>
    <property type="molecule type" value="Genomic_DNA"/>
</dbReference>
<evidence type="ECO:0000256" key="1">
    <source>
        <dbReference type="SAM" id="MobiDB-lite"/>
    </source>
</evidence>
<comment type="caution">
    <text evidence="3">The sequence shown here is derived from an EMBL/GenBank/DDBJ whole genome shotgun (WGS) entry which is preliminary data.</text>
</comment>
<evidence type="ECO:0000313" key="3">
    <source>
        <dbReference type="EMBL" id="KAA1423274.1"/>
    </source>
</evidence>
<feature type="compositionally biased region" description="Gly residues" evidence="1">
    <location>
        <begin position="56"/>
        <end position="80"/>
    </location>
</feature>
<accession>A0A5Q6RZ32</accession>
<organism evidence="3 4">
    <name type="scientific">Mumia zhuanghuii</name>
    <dbReference type="NCBI Taxonomy" id="2585211"/>
    <lineage>
        <taxon>Bacteria</taxon>
        <taxon>Bacillati</taxon>
        <taxon>Actinomycetota</taxon>
        <taxon>Actinomycetes</taxon>
        <taxon>Propionibacteriales</taxon>
        <taxon>Nocardioidaceae</taxon>
        <taxon>Mumia</taxon>
    </lineage>
</organism>
<keyword evidence="2" id="KW-0812">Transmembrane</keyword>
<keyword evidence="2" id="KW-0472">Membrane</keyword>
<feature type="region of interest" description="Disordered" evidence="1">
    <location>
        <begin position="171"/>
        <end position="209"/>
    </location>
</feature>
<name>A0A5Q6RZ32_9ACTN</name>
<feature type="compositionally biased region" description="Polar residues" evidence="1">
    <location>
        <begin position="191"/>
        <end position="209"/>
    </location>
</feature>
<proteinExistence type="predicted"/>
<protein>
    <submittedName>
        <fullName evidence="3">Uncharacterized protein</fullName>
    </submittedName>
</protein>
<evidence type="ECO:0000313" key="4">
    <source>
        <dbReference type="Proteomes" id="UP000307768"/>
    </source>
</evidence>
<reference evidence="3 4" key="1">
    <citation type="submission" date="2019-09" db="EMBL/GenBank/DDBJ databases">
        <title>Mumia zhuanghuii sp. nov. isolated from the intestinal contents of plateau pika (Ochotona curzoniae) in the Qinghai-Tibet plateau of China.</title>
        <authorList>
            <person name="Tian Z."/>
        </authorList>
    </citation>
    <scope>NUCLEOTIDE SEQUENCE [LARGE SCALE GENOMIC DNA]</scope>
    <source>
        <strain evidence="4">350</strain>
    </source>
</reference>
<gene>
    <name evidence="3" type="ORF">FE697_006520</name>
</gene>
<dbReference type="RefSeq" id="WP_149768793.1">
    <property type="nucleotide sequence ID" value="NZ_VDFQ02000002.1"/>
</dbReference>
<feature type="region of interest" description="Disordered" evidence="1">
    <location>
        <begin position="41"/>
        <end position="99"/>
    </location>
</feature>
<keyword evidence="2" id="KW-1133">Transmembrane helix</keyword>
<evidence type="ECO:0000256" key="2">
    <source>
        <dbReference type="SAM" id="Phobius"/>
    </source>
</evidence>
<dbReference type="AlphaFoldDB" id="A0A5Q6RZ32"/>
<feature type="transmembrane region" description="Helical" evidence="2">
    <location>
        <begin position="6"/>
        <end position="29"/>
    </location>
</feature>
<sequence>MPLESWITVLACGVAILALVAALLAVRALRRLSAEVRSLAGGREGLDTPSPRGSGYSTGGEGAGGSGYSTSGEGPGGEGAGSELVYAPTPLEPADGRPRQVLPHERAVVTQEGTVIVLPSEQQVVAATMGRPLVRGAVLSHGLMHALRPESRDRIRGIVRREFRRRRKIRRRAARAAARSAPVSGDDATSWLATGTETSTRTPTQEGTP</sequence>